<evidence type="ECO:0000313" key="3">
    <source>
        <dbReference type="Proteomes" id="UP000327157"/>
    </source>
</evidence>
<reference evidence="3" key="2">
    <citation type="submission" date="2019-10" db="EMBL/GenBank/DDBJ databases">
        <title>A de novo genome assembly of a pear dwarfing rootstock.</title>
        <authorList>
            <person name="Wang F."/>
            <person name="Wang J."/>
            <person name="Li S."/>
            <person name="Zhang Y."/>
            <person name="Fang M."/>
            <person name="Ma L."/>
            <person name="Zhao Y."/>
            <person name="Jiang S."/>
        </authorList>
    </citation>
    <scope>NUCLEOTIDE SEQUENCE [LARGE SCALE GENOMIC DNA]</scope>
    <source>
        <strain evidence="1">S2</strain>
        <tissue evidence="1">Leaf</tissue>
    </source>
</reference>
<gene>
    <name evidence="2" type="ORF">D8674_026858</name>
    <name evidence="1" type="ORF">D8674_039808</name>
</gene>
<evidence type="ECO:0000313" key="2">
    <source>
        <dbReference type="EMBL" id="KAB2636324.1"/>
    </source>
</evidence>
<keyword evidence="2" id="KW-0418">Kinase</keyword>
<proteinExistence type="predicted"/>
<comment type="caution">
    <text evidence="2">The sequence shown here is derived from an EMBL/GenBank/DDBJ whole genome shotgun (WGS) entry which is preliminary data.</text>
</comment>
<accession>A0A5N5IMT9</accession>
<keyword evidence="3" id="KW-1185">Reference proteome</keyword>
<keyword evidence="2" id="KW-0675">Receptor</keyword>
<dbReference type="GO" id="GO:0016301">
    <property type="term" value="F:kinase activity"/>
    <property type="evidence" value="ECO:0007669"/>
    <property type="project" value="UniProtKB-KW"/>
</dbReference>
<dbReference type="EMBL" id="SMOL01000635">
    <property type="protein sequence ID" value="KAB2604255.1"/>
    <property type="molecule type" value="Genomic_DNA"/>
</dbReference>
<keyword evidence="2" id="KW-0808">Transferase</keyword>
<protein>
    <submittedName>
        <fullName evidence="2">Receptor-like protein kinase</fullName>
    </submittedName>
</protein>
<dbReference type="EMBL" id="SMOL01000004">
    <property type="protein sequence ID" value="KAB2636324.1"/>
    <property type="molecule type" value="Genomic_DNA"/>
</dbReference>
<reference evidence="2 3" key="1">
    <citation type="submission" date="2019-09" db="EMBL/GenBank/DDBJ databases">
        <authorList>
            <person name="Ou C."/>
        </authorList>
    </citation>
    <scope>NUCLEOTIDE SEQUENCE [LARGE SCALE GENOMIC DNA]</scope>
    <source>
        <strain evidence="2">S2</strain>
        <tissue evidence="2">Leaf</tissue>
    </source>
</reference>
<sequence>MVWLKLLFWRYKALRKLKFPMWGYRWPAIPLDRRSSIVILWCLDSFQEQRMPRVLVTISALKASKESLSTSFPAKREEEAELKRKRRKSGCMKINQMLI</sequence>
<dbReference type="Proteomes" id="UP000327157">
    <property type="component" value="Chromosome 5"/>
</dbReference>
<evidence type="ECO:0000313" key="1">
    <source>
        <dbReference type="EMBL" id="KAB2604255.1"/>
    </source>
</evidence>
<name>A0A5N5IMT9_9ROSA</name>
<organism evidence="2 3">
    <name type="scientific">Pyrus ussuriensis x Pyrus communis</name>
    <dbReference type="NCBI Taxonomy" id="2448454"/>
    <lineage>
        <taxon>Eukaryota</taxon>
        <taxon>Viridiplantae</taxon>
        <taxon>Streptophyta</taxon>
        <taxon>Embryophyta</taxon>
        <taxon>Tracheophyta</taxon>
        <taxon>Spermatophyta</taxon>
        <taxon>Magnoliopsida</taxon>
        <taxon>eudicotyledons</taxon>
        <taxon>Gunneridae</taxon>
        <taxon>Pentapetalae</taxon>
        <taxon>rosids</taxon>
        <taxon>fabids</taxon>
        <taxon>Rosales</taxon>
        <taxon>Rosaceae</taxon>
        <taxon>Amygdaloideae</taxon>
        <taxon>Maleae</taxon>
        <taxon>Pyrus</taxon>
    </lineage>
</organism>
<dbReference type="AlphaFoldDB" id="A0A5N5IMT9"/>
<reference evidence="2 3" key="3">
    <citation type="submission" date="2019-11" db="EMBL/GenBank/DDBJ databases">
        <title>A de novo genome assembly of a pear dwarfing rootstock.</title>
        <authorList>
            <person name="Wang F."/>
            <person name="Wang J."/>
            <person name="Li S."/>
            <person name="Zhang Y."/>
            <person name="Fang M."/>
            <person name="Ma L."/>
            <person name="Zhao Y."/>
            <person name="Jiang S."/>
        </authorList>
    </citation>
    <scope>NUCLEOTIDE SEQUENCE [LARGE SCALE GENOMIC DNA]</scope>
    <source>
        <strain evidence="2">S2</strain>
        <tissue evidence="2">Leaf</tissue>
    </source>
</reference>